<comment type="cofactor">
    <cofactor evidence="8">
        <name>Fe(2+)</name>
        <dbReference type="ChEBI" id="CHEBI:29033"/>
    </cofactor>
    <text evidence="8">Binds 1 Fe(2+) ion per subunit.</text>
</comment>
<evidence type="ECO:0000256" key="7">
    <source>
        <dbReference type="ARBA" id="ARBA00048709"/>
    </source>
</evidence>
<feature type="binding site" evidence="8">
    <location>
        <position position="193"/>
    </location>
    <ligand>
        <name>Fe cation</name>
        <dbReference type="ChEBI" id="CHEBI:24875"/>
        <note>catalytic</note>
    </ligand>
</feature>
<comment type="caution">
    <text evidence="9">The sequence shown here is derived from an EMBL/GenBank/DDBJ whole genome shotgun (WGS) entry which is preliminary data.</text>
</comment>
<keyword evidence="4" id="KW-0560">Oxidoreductase</keyword>
<comment type="similarity">
    <text evidence="1">Belongs to the carotenoid oxygenase family.</text>
</comment>
<sequence length="393" mass="44454">MGKFVHFKCRMIHGLRIKNGKATYVSRYVKTSRLQQEEFFGSTKFLKIGDMKGFFWLTHVHLANSEADVIKILDDGDLQTLGILDYDRRLGHSFTAHPKIDPVTGREMFIFGYSQMVPCITYRVISRNGFMHDPVLIKVSEPPLMHDFAITMNYAIFMDLPITKNARFGVLPRYAMNEQQIRWFELSNCCIFHNANAWEEGDEVVLITCRIQNPMLEQLASTVEGKVENLIIELYEMRFNMKTGLASQKKLSRARIDFPKINEYYTRRKQRYVYGAVIDNVLRVNGNVKFDLQAASKTGKGKSEAGGNVKGIFEFGAGKFGSEAIFVPKEPGISSAEDDGYLICFAHDENSGKSMAMVIDARTVSVDPVAVVDLPTRVPYGFHACFVSEVSAD</sequence>
<protein>
    <recommendedName>
        <fullName evidence="6">carotenoid 9,10-dioxygenase</fullName>
        <ecNumber evidence="6">1.14.99.n4</ecNumber>
    </recommendedName>
</protein>
<keyword evidence="2 8" id="KW-0479">Metal-binding</keyword>
<gene>
    <name evidence="9" type="ORF">SAY86_030616</name>
</gene>
<evidence type="ECO:0000313" key="10">
    <source>
        <dbReference type="Proteomes" id="UP001346149"/>
    </source>
</evidence>
<evidence type="ECO:0000256" key="4">
    <source>
        <dbReference type="ARBA" id="ARBA00023002"/>
    </source>
</evidence>
<keyword evidence="5 8" id="KW-0408">Iron</keyword>
<feature type="binding site" evidence="8">
    <location>
        <position position="383"/>
    </location>
    <ligand>
        <name>Fe cation</name>
        <dbReference type="ChEBI" id="CHEBI:24875"/>
        <note>catalytic</note>
    </ligand>
</feature>
<dbReference type="InterPro" id="IPR004294">
    <property type="entry name" value="Carotenoid_Oase"/>
</dbReference>
<evidence type="ECO:0000256" key="8">
    <source>
        <dbReference type="PIRSR" id="PIRSR604294-1"/>
    </source>
</evidence>
<comment type="catalytic activity">
    <reaction evidence="7">
        <text>all-trans-zeaxanthin + 2 O2 = 4,9-dimethyldodeca-2,4,6,8,10-pentaenedial + 2 (3R)-hydroxy-beta-ionone</text>
        <dbReference type="Rhea" id="RHEA:26393"/>
        <dbReference type="ChEBI" id="CHEBI:15379"/>
        <dbReference type="ChEBI" id="CHEBI:27547"/>
        <dbReference type="ChEBI" id="CHEBI:53171"/>
        <dbReference type="ChEBI" id="CHEBI:53173"/>
        <dbReference type="EC" id="1.14.99.n4"/>
    </reaction>
</comment>
<dbReference type="PANTHER" id="PTHR10543:SF89">
    <property type="entry name" value="CAROTENOID 9,10(9',10')-CLEAVAGE DIOXYGENASE 1"/>
    <property type="match status" value="1"/>
</dbReference>
<proteinExistence type="inferred from homology"/>
<dbReference type="Pfam" id="PF03055">
    <property type="entry name" value="RPE65"/>
    <property type="match status" value="1"/>
</dbReference>
<evidence type="ECO:0000256" key="6">
    <source>
        <dbReference type="ARBA" id="ARBA00039084"/>
    </source>
</evidence>
<organism evidence="9 10">
    <name type="scientific">Trapa natans</name>
    <name type="common">Water chestnut</name>
    <dbReference type="NCBI Taxonomy" id="22666"/>
    <lineage>
        <taxon>Eukaryota</taxon>
        <taxon>Viridiplantae</taxon>
        <taxon>Streptophyta</taxon>
        <taxon>Embryophyta</taxon>
        <taxon>Tracheophyta</taxon>
        <taxon>Spermatophyta</taxon>
        <taxon>Magnoliopsida</taxon>
        <taxon>eudicotyledons</taxon>
        <taxon>Gunneridae</taxon>
        <taxon>Pentapetalae</taxon>
        <taxon>rosids</taxon>
        <taxon>malvids</taxon>
        <taxon>Myrtales</taxon>
        <taxon>Lythraceae</taxon>
        <taxon>Trapa</taxon>
    </lineage>
</organism>
<dbReference type="GO" id="GO:0016121">
    <property type="term" value="P:carotene catabolic process"/>
    <property type="evidence" value="ECO:0007669"/>
    <property type="project" value="TreeGrafter"/>
</dbReference>
<reference evidence="9 10" key="1">
    <citation type="journal article" date="2023" name="Hortic Res">
        <title>Pangenome of water caltrop reveals structural variations and asymmetric subgenome divergence after allopolyploidization.</title>
        <authorList>
            <person name="Zhang X."/>
            <person name="Chen Y."/>
            <person name="Wang L."/>
            <person name="Yuan Y."/>
            <person name="Fang M."/>
            <person name="Shi L."/>
            <person name="Lu R."/>
            <person name="Comes H.P."/>
            <person name="Ma Y."/>
            <person name="Chen Y."/>
            <person name="Huang G."/>
            <person name="Zhou Y."/>
            <person name="Zheng Z."/>
            <person name="Qiu Y."/>
        </authorList>
    </citation>
    <scope>NUCLEOTIDE SEQUENCE [LARGE SCALE GENOMIC DNA]</scope>
    <source>
        <strain evidence="9">F231</strain>
    </source>
</reference>
<dbReference type="EC" id="1.14.99.n4" evidence="6"/>
<evidence type="ECO:0000256" key="2">
    <source>
        <dbReference type="ARBA" id="ARBA00022723"/>
    </source>
</evidence>
<dbReference type="PANTHER" id="PTHR10543">
    <property type="entry name" value="BETA-CAROTENE DIOXYGENASE"/>
    <property type="match status" value="1"/>
</dbReference>
<dbReference type="GO" id="GO:0010436">
    <property type="term" value="F:carotenoid dioxygenase activity"/>
    <property type="evidence" value="ECO:0007669"/>
    <property type="project" value="TreeGrafter"/>
</dbReference>
<evidence type="ECO:0000256" key="3">
    <source>
        <dbReference type="ARBA" id="ARBA00022964"/>
    </source>
</evidence>
<accession>A0AAN7RDU0</accession>
<dbReference type="GO" id="GO:0046872">
    <property type="term" value="F:metal ion binding"/>
    <property type="evidence" value="ECO:0007669"/>
    <property type="project" value="UniProtKB-KW"/>
</dbReference>
<evidence type="ECO:0000313" key="9">
    <source>
        <dbReference type="EMBL" id="KAK4798290.1"/>
    </source>
</evidence>
<evidence type="ECO:0000256" key="5">
    <source>
        <dbReference type="ARBA" id="ARBA00023004"/>
    </source>
</evidence>
<feature type="binding site" evidence="8">
    <location>
        <position position="146"/>
    </location>
    <ligand>
        <name>Fe cation</name>
        <dbReference type="ChEBI" id="CHEBI:24875"/>
        <note>catalytic</note>
    </ligand>
</feature>
<keyword evidence="3" id="KW-0223">Dioxygenase</keyword>
<dbReference type="GO" id="GO:0009570">
    <property type="term" value="C:chloroplast stroma"/>
    <property type="evidence" value="ECO:0007669"/>
    <property type="project" value="TreeGrafter"/>
</dbReference>
<dbReference type="AlphaFoldDB" id="A0AAN7RDU0"/>
<dbReference type="Proteomes" id="UP001346149">
    <property type="component" value="Unassembled WGS sequence"/>
</dbReference>
<dbReference type="EMBL" id="JAXQNO010000005">
    <property type="protein sequence ID" value="KAK4798290.1"/>
    <property type="molecule type" value="Genomic_DNA"/>
</dbReference>
<name>A0AAN7RDU0_TRANT</name>
<keyword evidence="10" id="KW-1185">Reference proteome</keyword>
<feature type="binding site" evidence="8">
    <location>
        <position position="97"/>
    </location>
    <ligand>
        <name>Fe cation</name>
        <dbReference type="ChEBI" id="CHEBI:24875"/>
        <note>catalytic</note>
    </ligand>
</feature>
<evidence type="ECO:0000256" key="1">
    <source>
        <dbReference type="ARBA" id="ARBA00006787"/>
    </source>
</evidence>